<proteinExistence type="predicted"/>
<dbReference type="PANTHER" id="PTHR12126:SF11">
    <property type="entry name" value="NADH DEHYDROGENASE [UBIQUINONE] 1 ALPHA SUBCOMPLEX SUBUNIT 9, MITOCHONDRIAL"/>
    <property type="match status" value="1"/>
</dbReference>
<reference evidence="2 3" key="1">
    <citation type="journal article" date="2017" name="Elife">
        <title>Extensive horizontal gene transfer in cheese-associated bacteria.</title>
        <authorList>
            <person name="Bonham K.S."/>
            <person name="Wolfe B.E."/>
            <person name="Dutton R.J."/>
        </authorList>
    </citation>
    <scope>NUCLEOTIDE SEQUENCE [LARGE SCALE GENOMIC DNA]</scope>
    <source>
        <strain evidence="2 3">JB182</strain>
    </source>
</reference>
<dbReference type="PANTHER" id="PTHR12126">
    <property type="entry name" value="NADH-UBIQUINONE OXIDOREDUCTASE 39 KDA SUBUNIT-RELATED"/>
    <property type="match status" value="1"/>
</dbReference>
<feature type="domain" description="NAD-dependent epimerase/dehydratase" evidence="1">
    <location>
        <begin position="5"/>
        <end position="97"/>
    </location>
</feature>
<dbReference type="AlphaFoldDB" id="A0A2N7S6L4"/>
<evidence type="ECO:0000259" key="1">
    <source>
        <dbReference type="Pfam" id="PF01370"/>
    </source>
</evidence>
<sequence length="248" mass="26198">MLMRIAVAGGTGAIGTLVVEKLKSAGHEPVVLARSVGCDLVNRNAVKQWLVDCQSVIDVSGVSTTSSAASMRYFTQSTANLVSVGRESGVQNHVALSIIGAAEVDSSYYAGKAVQERMLHMLPGGYTLLRTTQFHEFIGQNIKRLGAGPVQMAPKMRMQPIAGIEVAAALVDLAEAPAQGVVQDLAGPQEEYAPDLFAKYLQAQGRSPKMVEVPVPGPMGKAMRDGGLLPGGSARLGHETFDAWLARQ</sequence>
<dbReference type="Proteomes" id="UP000235739">
    <property type="component" value="Unassembled WGS sequence"/>
</dbReference>
<gene>
    <name evidence="2" type="ORF">CIK84_09590</name>
</gene>
<dbReference type="InterPro" id="IPR051207">
    <property type="entry name" value="ComplexI_NDUFA9_subunit"/>
</dbReference>
<dbReference type="InterPro" id="IPR036291">
    <property type="entry name" value="NAD(P)-bd_dom_sf"/>
</dbReference>
<dbReference type="Pfam" id="PF01370">
    <property type="entry name" value="Epimerase"/>
    <property type="match status" value="1"/>
</dbReference>
<dbReference type="EMBL" id="PNQX01000001">
    <property type="protein sequence ID" value="PMQ21757.1"/>
    <property type="molecule type" value="Genomic_DNA"/>
</dbReference>
<protein>
    <submittedName>
        <fullName evidence="2">3-beta hydroxysteroid dehydrogenase</fullName>
    </submittedName>
</protein>
<evidence type="ECO:0000313" key="3">
    <source>
        <dbReference type="Proteomes" id="UP000235739"/>
    </source>
</evidence>
<organism evidence="2 3">
    <name type="scientific">Glutamicibacter arilaitensis</name>
    <dbReference type="NCBI Taxonomy" id="256701"/>
    <lineage>
        <taxon>Bacteria</taxon>
        <taxon>Bacillati</taxon>
        <taxon>Actinomycetota</taxon>
        <taxon>Actinomycetes</taxon>
        <taxon>Micrococcales</taxon>
        <taxon>Micrococcaceae</taxon>
        <taxon>Glutamicibacter</taxon>
    </lineage>
</organism>
<dbReference type="InterPro" id="IPR001509">
    <property type="entry name" value="Epimerase_deHydtase"/>
</dbReference>
<accession>A0A2N7S6L4</accession>
<evidence type="ECO:0000313" key="2">
    <source>
        <dbReference type="EMBL" id="PMQ21757.1"/>
    </source>
</evidence>
<name>A0A2N7S6L4_9MICC</name>
<comment type="caution">
    <text evidence="2">The sequence shown here is derived from an EMBL/GenBank/DDBJ whole genome shotgun (WGS) entry which is preliminary data.</text>
</comment>
<dbReference type="GO" id="GO:0044877">
    <property type="term" value="F:protein-containing complex binding"/>
    <property type="evidence" value="ECO:0007669"/>
    <property type="project" value="TreeGrafter"/>
</dbReference>
<dbReference type="Gene3D" id="3.40.50.720">
    <property type="entry name" value="NAD(P)-binding Rossmann-like Domain"/>
    <property type="match status" value="1"/>
</dbReference>
<dbReference type="SUPFAM" id="SSF51735">
    <property type="entry name" value="NAD(P)-binding Rossmann-fold domains"/>
    <property type="match status" value="1"/>
</dbReference>